<feature type="region of interest" description="Disordered" evidence="1">
    <location>
        <begin position="83"/>
        <end position="122"/>
    </location>
</feature>
<organism evidence="2 3">
    <name type="scientific">Aromia moschata</name>
    <dbReference type="NCBI Taxonomy" id="1265417"/>
    <lineage>
        <taxon>Eukaryota</taxon>
        <taxon>Metazoa</taxon>
        <taxon>Ecdysozoa</taxon>
        <taxon>Arthropoda</taxon>
        <taxon>Hexapoda</taxon>
        <taxon>Insecta</taxon>
        <taxon>Pterygota</taxon>
        <taxon>Neoptera</taxon>
        <taxon>Endopterygota</taxon>
        <taxon>Coleoptera</taxon>
        <taxon>Polyphaga</taxon>
        <taxon>Cucujiformia</taxon>
        <taxon>Chrysomeloidea</taxon>
        <taxon>Cerambycidae</taxon>
        <taxon>Cerambycinae</taxon>
        <taxon>Callichromatini</taxon>
        <taxon>Aromia</taxon>
    </lineage>
</organism>
<feature type="compositionally biased region" description="Basic and acidic residues" evidence="1">
    <location>
        <begin position="99"/>
        <end position="114"/>
    </location>
</feature>
<dbReference type="InterPro" id="IPR052709">
    <property type="entry name" value="Transposase-MT_Hybrid"/>
</dbReference>
<comment type="caution">
    <text evidence="2">The sequence shown here is derived from an EMBL/GenBank/DDBJ whole genome shotgun (WGS) entry which is preliminary data.</text>
</comment>
<reference evidence="2" key="1">
    <citation type="journal article" date="2023" name="Insect Mol. Biol.">
        <title>Genome sequencing provides insights into the evolution of gene families encoding plant cell wall-degrading enzymes in longhorned beetles.</title>
        <authorList>
            <person name="Shin N.R."/>
            <person name="Okamura Y."/>
            <person name="Kirsch R."/>
            <person name="Pauchet Y."/>
        </authorList>
    </citation>
    <scope>NUCLEOTIDE SEQUENCE</scope>
    <source>
        <strain evidence="2">AMC_N1</strain>
    </source>
</reference>
<evidence type="ECO:0000256" key="1">
    <source>
        <dbReference type="SAM" id="MobiDB-lite"/>
    </source>
</evidence>
<dbReference type="Proteomes" id="UP001162162">
    <property type="component" value="Unassembled WGS sequence"/>
</dbReference>
<dbReference type="PANTHER" id="PTHR46060">
    <property type="entry name" value="MARINER MOS1 TRANSPOSASE-LIKE PROTEIN"/>
    <property type="match status" value="1"/>
</dbReference>
<keyword evidence="3" id="KW-1185">Reference proteome</keyword>
<protein>
    <recommendedName>
        <fullName evidence="4">Mos1 transposase HTH domain-containing protein</fullName>
    </recommendedName>
</protein>
<evidence type="ECO:0008006" key="4">
    <source>
        <dbReference type="Google" id="ProtNLM"/>
    </source>
</evidence>
<proteinExistence type="predicted"/>
<sequence>MVEVMRKTSRESKRTLNYYRERVLVYRVCPESNQRMVIKFCVKLEKSAAETIPIFKKAFGVDCLSDRQIFRWHKAFAEGREDVNDENRAGRPSTSSSDDNVKQGRETTEDDPRTGRPSTWKTDENIEKIEKLIREDRRLKAKRILEQMSITTFDHILEGTKHKLLKKWTNCNQNHIYPTERDAVTLRTAVWINFQLENLPNMGDTISSTYFESETQHGEEEKKAKTNSIEEGCIYAGVKNFVATGQFVKLACLWITEVIHVLVRCAQLKELQLLPKVCVKEPQLVTEYNNLMTYLESQVYQYRPYILKALIEDNSRSCCYSTRNDSQDPSKLPKEA</sequence>
<dbReference type="PANTHER" id="PTHR46060:SF1">
    <property type="entry name" value="MARINER MOS1 TRANSPOSASE-LIKE PROTEIN"/>
    <property type="match status" value="1"/>
</dbReference>
<accession>A0AAV8YJJ9</accession>
<dbReference type="EMBL" id="JAPWTK010000083">
    <property type="protein sequence ID" value="KAJ8951490.1"/>
    <property type="molecule type" value="Genomic_DNA"/>
</dbReference>
<evidence type="ECO:0000313" key="2">
    <source>
        <dbReference type="EMBL" id="KAJ8951490.1"/>
    </source>
</evidence>
<evidence type="ECO:0000313" key="3">
    <source>
        <dbReference type="Proteomes" id="UP001162162"/>
    </source>
</evidence>
<name>A0AAV8YJJ9_9CUCU</name>
<gene>
    <name evidence="2" type="ORF">NQ318_000186</name>
</gene>
<dbReference type="Gene3D" id="1.10.10.1450">
    <property type="match status" value="1"/>
</dbReference>
<dbReference type="AlphaFoldDB" id="A0AAV8YJJ9"/>